<reference evidence="2 3" key="1">
    <citation type="journal article" date="2010" name="J. Bacteriol.">
        <title>Complete genome sequence of the aerobic facultative methanotroph Methylocella silvestris BL2.</title>
        <authorList>
            <person name="Chen Y."/>
            <person name="Crombie A."/>
            <person name="Rahman M.T."/>
            <person name="Dedysh S.N."/>
            <person name="Liesack W."/>
            <person name="Stott M.B."/>
            <person name="Alam M."/>
            <person name="Theisen A.R."/>
            <person name="Murrell J.C."/>
            <person name="Dunfield P.F."/>
        </authorList>
    </citation>
    <scope>NUCLEOTIDE SEQUENCE [LARGE SCALE GENOMIC DNA]</scope>
    <source>
        <strain evidence="3">DSM 15510 / CIP 108128 / LMG 27833 / NCIMB 13906 / BL2</strain>
    </source>
</reference>
<accession>B8EQ19</accession>
<dbReference type="eggNOG" id="COG1331">
    <property type="taxonomic scope" value="Bacteria"/>
</dbReference>
<dbReference type="SUPFAM" id="SSF48208">
    <property type="entry name" value="Six-hairpin glycosidases"/>
    <property type="match status" value="1"/>
</dbReference>
<dbReference type="STRING" id="395965.Msil_2586"/>
<dbReference type="CDD" id="cd02955">
    <property type="entry name" value="SSP411"/>
    <property type="match status" value="1"/>
</dbReference>
<evidence type="ECO:0000313" key="3">
    <source>
        <dbReference type="Proteomes" id="UP000002257"/>
    </source>
</evidence>
<feature type="domain" description="Spermatogenesis-associated protein 20-like TRX" evidence="1">
    <location>
        <begin position="9"/>
        <end position="169"/>
    </location>
</feature>
<dbReference type="PANTHER" id="PTHR42899">
    <property type="entry name" value="SPERMATOGENESIS-ASSOCIATED PROTEIN 20"/>
    <property type="match status" value="1"/>
</dbReference>
<dbReference type="Proteomes" id="UP000002257">
    <property type="component" value="Chromosome"/>
</dbReference>
<dbReference type="PIRSF" id="PIRSF006402">
    <property type="entry name" value="UCP006402_thioredoxin"/>
    <property type="match status" value="1"/>
</dbReference>
<dbReference type="InterPro" id="IPR024705">
    <property type="entry name" value="Ssp411"/>
</dbReference>
<dbReference type="InterPro" id="IPR036249">
    <property type="entry name" value="Thioredoxin-like_sf"/>
</dbReference>
<dbReference type="AlphaFoldDB" id="B8EQ19"/>
<evidence type="ECO:0000313" key="2">
    <source>
        <dbReference type="EMBL" id="ACK51509.1"/>
    </source>
</evidence>
<dbReference type="RefSeq" id="WP_012591578.1">
    <property type="nucleotide sequence ID" value="NC_011666.1"/>
</dbReference>
<keyword evidence="3" id="KW-1185">Reference proteome</keyword>
<evidence type="ECO:0000259" key="1">
    <source>
        <dbReference type="Pfam" id="PF03190"/>
    </source>
</evidence>
<dbReference type="SUPFAM" id="SSF52833">
    <property type="entry name" value="Thioredoxin-like"/>
    <property type="match status" value="1"/>
</dbReference>
<dbReference type="GO" id="GO:0005975">
    <property type="term" value="P:carbohydrate metabolic process"/>
    <property type="evidence" value="ECO:0007669"/>
    <property type="project" value="InterPro"/>
</dbReference>
<dbReference type="InterPro" id="IPR008928">
    <property type="entry name" value="6-hairpin_glycosidase_sf"/>
</dbReference>
<dbReference type="Gene3D" id="3.40.30.10">
    <property type="entry name" value="Glutaredoxin"/>
    <property type="match status" value="1"/>
</dbReference>
<protein>
    <recommendedName>
        <fullName evidence="1">Spermatogenesis-associated protein 20-like TRX domain-containing protein</fullName>
    </recommendedName>
</protein>
<organism evidence="2 3">
    <name type="scientific">Methylocella silvestris (strain DSM 15510 / CIP 108128 / LMG 27833 / NCIMB 13906 / BL2)</name>
    <dbReference type="NCBI Taxonomy" id="395965"/>
    <lineage>
        <taxon>Bacteria</taxon>
        <taxon>Pseudomonadati</taxon>
        <taxon>Pseudomonadota</taxon>
        <taxon>Alphaproteobacteria</taxon>
        <taxon>Hyphomicrobiales</taxon>
        <taxon>Beijerinckiaceae</taxon>
        <taxon>Methylocella</taxon>
    </lineage>
</organism>
<dbReference type="EMBL" id="CP001280">
    <property type="protein sequence ID" value="ACK51509.1"/>
    <property type="molecule type" value="Genomic_DNA"/>
</dbReference>
<dbReference type="Gene3D" id="1.50.10.20">
    <property type="match status" value="1"/>
</dbReference>
<dbReference type="HOGENOM" id="CLU_014051_4_1_5"/>
<sequence length="691" mass="75470">MSAQVMSANELGQAASPYLLQHANNPVHWRMWSEAALAEASAQGKPILLSVGYAACHWCHVMAHESFEDEATAAVMNELFVNIKVDREERPDIDHIYMQALHAFGERGGWPLTMFLTPKGEPFWGGTYFPKTEQYGRPAFVTVLRTVAHAFHEEPHRIAANVGAVRRNLTKAPTASGGDFSLAQMDDIAAQLVTAIDTVDGGLKGAPKFPNTPILEMLWRAGARTGTAAYRQAMRLALEKMSEGGIYDHLGGGYARYSTDDRWLVPHFEKMLYDNAQILECLALCYDAFKDDLFLQRARETVAWLEREMTNPGGAFSASLDADSEGIEGKFYVWTFDELVEPLGADEARFFGKFYNAARIGNWVDAHYPNGVTILNRLESARPTAEEEARLAPLRQRLFDRREARVHPGLDDKIMADWNGLMIAALVNAATLTGEHRWIALAARAYNFIVATMLYRDEAGLTRLAHSFRAGVLVKPGLALDYSTMMRAALALYEVRNLKEFAATRDYLSDARAFAQTLEACHIDPDSRLITMAAKDAADVIVKLAPTADDAIPNAHPVYLGALIRLAGVSGDQGALDRADALIKAMGPSIRGNIVGHAGTLNAIDLRLRVREIVTAGPARAPLYEAALGAPFIDRIVMDLDRPDEIPAAHPARAQAELAGEAAAFVCAGGACSLPARDVDALRQLLGDSGA</sequence>
<dbReference type="InterPro" id="IPR004879">
    <property type="entry name" value="Ssp411-like_TRX"/>
</dbReference>
<dbReference type="PANTHER" id="PTHR42899:SF1">
    <property type="entry name" value="SPERMATOGENESIS-ASSOCIATED PROTEIN 20"/>
    <property type="match status" value="1"/>
</dbReference>
<dbReference type="Pfam" id="PF03190">
    <property type="entry name" value="Thioredox_DsbH"/>
    <property type="match status" value="1"/>
</dbReference>
<proteinExistence type="predicted"/>
<dbReference type="KEGG" id="msl:Msil_2586"/>
<name>B8EQ19_METSB</name>
<gene>
    <name evidence="2" type="ordered locus">Msil_2586</name>
</gene>